<comment type="similarity">
    <text evidence="3">Belongs to the radical SAM superfamily. KamA family.</text>
</comment>
<dbReference type="InterPro" id="IPR013785">
    <property type="entry name" value="Aldolase_TIM"/>
</dbReference>
<gene>
    <name evidence="12" type="ORF">NITGR_480005</name>
</gene>
<dbReference type="InParanoid" id="M1Z045"/>
<dbReference type="InterPro" id="IPR003739">
    <property type="entry name" value="Lys_aminomutase/Glu_NH3_mut"/>
</dbReference>
<dbReference type="GO" id="GO:0003824">
    <property type="term" value="F:catalytic activity"/>
    <property type="evidence" value="ECO:0007669"/>
    <property type="project" value="InterPro"/>
</dbReference>
<keyword evidence="13" id="KW-1185">Reference proteome</keyword>
<dbReference type="PIRSF" id="PIRSF004911">
    <property type="entry name" value="DUF160"/>
    <property type="match status" value="1"/>
</dbReference>
<evidence type="ECO:0000256" key="8">
    <source>
        <dbReference type="ARBA" id="ARBA00023004"/>
    </source>
</evidence>
<dbReference type="RefSeq" id="WP_005009010.1">
    <property type="nucleotide sequence ID" value="NZ_HG422173.1"/>
</dbReference>
<feature type="domain" description="Radical SAM core" evidence="11">
    <location>
        <begin position="95"/>
        <end position="314"/>
    </location>
</feature>
<sequence>MFHKSQYKGGDMKPKYLTKLGQVPQLSQEDIKALAPVSEQFIFRTNEYYQSLIDWDDPNDPIRKIVVPDVSELNEWGRLDASDEESYTVGHGIEHKYDSTALLLVNEVCAAYCRFCFRKRLFMDDNDEVTKDITEGLAYIREHPEISNVLLTGGDPLIMSTSKLEPIIQQVREIDHVRIIRIGTKIPAFNPMRIYNDDSLRAMFEKYSLPEKRIYVMAHFNHPRELTQEAVRGLDFLMKSGAVVINQTPMIAGVNDDPQVLSELMNRLSYIGVPPYYVFHCRPTLGNRPYTLPIEKAYEIFELARMRGSGLAKRARFVMSHSTGKIEIIGLSARNIYFKYQRAAENRNSSRFMVYKRNPEAFWFDDYNELVDDYILEDERAMRQEPAFDFEYA</sequence>
<dbReference type="SUPFAM" id="SSF102114">
    <property type="entry name" value="Radical SAM enzymes"/>
    <property type="match status" value="1"/>
</dbReference>
<proteinExistence type="inferred from homology"/>
<comment type="cofactor">
    <cofactor evidence="2">
        <name>[4Fe-4S] cluster</name>
        <dbReference type="ChEBI" id="CHEBI:49883"/>
    </cofactor>
</comment>
<keyword evidence="6 10" id="KW-0479">Metal-binding</keyword>
<comment type="caution">
    <text evidence="12">The sequence shown here is derived from an EMBL/GenBank/DDBJ whole genome shotgun (WGS) entry which is preliminary data.</text>
</comment>
<keyword evidence="4 10" id="KW-0004">4Fe-4S</keyword>
<evidence type="ECO:0000256" key="7">
    <source>
        <dbReference type="ARBA" id="ARBA00022898"/>
    </source>
</evidence>
<evidence type="ECO:0000256" key="9">
    <source>
        <dbReference type="ARBA" id="ARBA00023014"/>
    </source>
</evidence>
<dbReference type="Pfam" id="PF13353">
    <property type="entry name" value="Fer4_12"/>
    <property type="match status" value="1"/>
</dbReference>
<dbReference type="Gene3D" id="3.20.20.70">
    <property type="entry name" value="Aldolase class I"/>
    <property type="match status" value="1"/>
</dbReference>
<dbReference type="AlphaFoldDB" id="M1Z045"/>
<accession>M1Z045</accession>
<evidence type="ECO:0000256" key="3">
    <source>
        <dbReference type="ARBA" id="ARBA00008703"/>
    </source>
</evidence>
<dbReference type="PROSITE" id="PS51918">
    <property type="entry name" value="RADICAL_SAM"/>
    <property type="match status" value="1"/>
</dbReference>
<feature type="binding site" evidence="10">
    <location>
        <position position="109"/>
    </location>
    <ligand>
        <name>[4Fe-4S] cluster</name>
        <dbReference type="ChEBI" id="CHEBI:49883"/>
        <note>4Fe-4S-S-AdoMet</note>
    </ligand>
</feature>
<dbReference type="SFLD" id="SFLDS00029">
    <property type="entry name" value="Radical_SAM"/>
    <property type="match status" value="1"/>
</dbReference>
<evidence type="ECO:0000256" key="6">
    <source>
        <dbReference type="ARBA" id="ARBA00022723"/>
    </source>
</evidence>
<evidence type="ECO:0000256" key="5">
    <source>
        <dbReference type="ARBA" id="ARBA00022691"/>
    </source>
</evidence>
<dbReference type="Proteomes" id="UP000011704">
    <property type="component" value="Unassembled WGS sequence"/>
</dbReference>
<dbReference type="GO" id="GO:0046872">
    <property type="term" value="F:metal ion binding"/>
    <property type="evidence" value="ECO:0007669"/>
    <property type="project" value="UniProtKB-KW"/>
</dbReference>
<evidence type="ECO:0000256" key="10">
    <source>
        <dbReference type="PIRSR" id="PIRSR004911-1"/>
    </source>
</evidence>
<dbReference type="STRING" id="1266370.NITGR_480005"/>
<keyword evidence="9 10" id="KW-0411">Iron-sulfur</keyword>
<protein>
    <submittedName>
        <fullName evidence="12">Uncharacterized KamA family protein aq_1632</fullName>
    </submittedName>
</protein>
<feature type="binding site" evidence="10">
    <location>
        <position position="113"/>
    </location>
    <ligand>
        <name>[4Fe-4S] cluster</name>
        <dbReference type="ChEBI" id="CHEBI:49883"/>
        <note>4Fe-4S-S-AdoMet</note>
    </ligand>
</feature>
<dbReference type="SFLD" id="SFLDG01070">
    <property type="entry name" value="PLP-dependent"/>
    <property type="match status" value="1"/>
</dbReference>
<keyword evidence="7" id="KW-0663">Pyridoxal phosphate</keyword>
<evidence type="ECO:0000313" key="12">
    <source>
        <dbReference type="EMBL" id="CCQ90894.1"/>
    </source>
</evidence>
<evidence type="ECO:0000259" key="11">
    <source>
        <dbReference type="PROSITE" id="PS51918"/>
    </source>
</evidence>
<feature type="binding site" evidence="10">
    <location>
        <position position="116"/>
    </location>
    <ligand>
        <name>[4Fe-4S] cluster</name>
        <dbReference type="ChEBI" id="CHEBI:49883"/>
        <note>4Fe-4S-S-AdoMet</note>
    </ligand>
</feature>
<dbReference type="PANTHER" id="PTHR30538">
    <property type="entry name" value="LYSINE 2,3-AMINOMUTASE-RELATED"/>
    <property type="match status" value="1"/>
</dbReference>
<dbReference type="InterPro" id="IPR058240">
    <property type="entry name" value="rSAM_sf"/>
</dbReference>
<name>M1Z045_NITG3</name>
<dbReference type="EMBL" id="CAQJ01000053">
    <property type="protein sequence ID" value="CCQ90894.1"/>
    <property type="molecule type" value="Genomic_DNA"/>
</dbReference>
<dbReference type="CDD" id="cd01335">
    <property type="entry name" value="Radical_SAM"/>
    <property type="match status" value="1"/>
</dbReference>
<comment type="cofactor">
    <cofactor evidence="1">
        <name>pyridoxal 5'-phosphate</name>
        <dbReference type="ChEBI" id="CHEBI:597326"/>
    </cofactor>
</comment>
<keyword evidence="5" id="KW-0949">S-adenosyl-L-methionine</keyword>
<dbReference type="HOGENOM" id="CLU_032161_3_1_0"/>
<evidence type="ECO:0000256" key="4">
    <source>
        <dbReference type="ARBA" id="ARBA00022485"/>
    </source>
</evidence>
<evidence type="ECO:0000313" key="13">
    <source>
        <dbReference type="Proteomes" id="UP000011704"/>
    </source>
</evidence>
<evidence type="ECO:0000256" key="2">
    <source>
        <dbReference type="ARBA" id="ARBA00001966"/>
    </source>
</evidence>
<dbReference type="InterPro" id="IPR007197">
    <property type="entry name" value="rSAM"/>
</dbReference>
<dbReference type="GO" id="GO:0051539">
    <property type="term" value="F:4 iron, 4 sulfur cluster binding"/>
    <property type="evidence" value="ECO:0007669"/>
    <property type="project" value="UniProtKB-KW"/>
</dbReference>
<reference evidence="12 13" key="1">
    <citation type="journal article" date="2013" name="Front. Microbiol.">
        <title>The genome of Nitrospina gracilis illuminates the metabolism and evolution of the major marine nitrite oxidizer.</title>
        <authorList>
            <person name="Luecker S."/>
            <person name="Nowka B."/>
            <person name="Rattei T."/>
            <person name="Spieck E."/>
            <person name="and Daims H."/>
        </authorList>
    </citation>
    <scope>NUCLEOTIDE SEQUENCE [LARGE SCALE GENOMIC DNA]</scope>
    <source>
        <strain evidence="12 13">3/211</strain>
    </source>
</reference>
<evidence type="ECO:0000256" key="1">
    <source>
        <dbReference type="ARBA" id="ARBA00001933"/>
    </source>
</evidence>
<keyword evidence="8" id="KW-0408">Iron</keyword>
<dbReference type="PANTHER" id="PTHR30538:SF0">
    <property type="entry name" value="L-LYSINE 2,3-AMINOMUTASE AQ_1632-RELATED"/>
    <property type="match status" value="1"/>
</dbReference>
<organism evidence="12 13">
    <name type="scientific">Nitrospina gracilis (strain 3/211)</name>
    <dbReference type="NCBI Taxonomy" id="1266370"/>
    <lineage>
        <taxon>Bacteria</taxon>
        <taxon>Pseudomonadati</taxon>
        <taxon>Nitrospinota/Tectimicrobiota group</taxon>
        <taxon>Nitrospinota</taxon>
        <taxon>Nitrospinia</taxon>
        <taxon>Nitrospinales</taxon>
        <taxon>Nitrospinaceae</taxon>
        <taxon>Nitrospina</taxon>
    </lineage>
</organism>
<dbReference type="NCBIfam" id="TIGR00238">
    <property type="entry name" value="KamA family radical SAM protein"/>
    <property type="match status" value="1"/>
</dbReference>